<gene>
    <name evidence="1" type="ORF">ERS852420_00172</name>
</gene>
<dbReference type="AlphaFoldDB" id="A0A173QZT7"/>
<dbReference type="Proteomes" id="UP000095495">
    <property type="component" value="Unassembled WGS sequence"/>
</dbReference>
<protein>
    <submittedName>
        <fullName evidence="1">Uncharacterized protein</fullName>
    </submittedName>
</protein>
<evidence type="ECO:0000313" key="2">
    <source>
        <dbReference type="Proteomes" id="UP000095495"/>
    </source>
</evidence>
<accession>A0A173QZT7</accession>
<dbReference type="EMBL" id="CYXV01000001">
    <property type="protein sequence ID" value="CUM71150.1"/>
    <property type="molecule type" value="Genomic_DNA"/>
</dbReference>
<sequence length="77" mass="8287">MFYVLGGTTVNFTVKLSTSGSVQMGYINNSGIKTRTYSGIGSSHSTSFTIPFTGYYRFYVTNQSSGTLQITGGTISF</sequence>
<reference evidence="1 2" key="1">
    <citation type="submission" date="2015-09" db="EMBL/GenBank/DDBJ databases">
        <authorList>
            <consortium name="Pathogen Informatics"/>
        </authorList>
    </citation>
    <scope>NUCLEOTIDE SEQUENCE [LARGE SCALE GENOMIC DNA]</scope>
    <source>
        <strain evidence="1 2">2789STDY5608863</strain>
    </source>
</reference>
<name>A0A173QZT7_9FIRM</name>
<proteinExistence type="predicted"/>
<organism evidence="1 2">
    <name type="scientific">Roseburia faecis</name>
    <dbReference type="NCBI Taxonomy" id="301302"/>
    <lineage>
        <taxon>Bacteria</taxon>
        <taxon>Bacillati</taxon>
        <taxon>Bacillota</taxon>
        <taxon>Clostridia</taxon>
        <taxon>Lachnospirales</taxon>
        <taxon>Lachnospiraceae</taxon>
        <taxon>Roseburia</taxon>
    </lineage>
</organism>
<evidence type="ECO:0000313" key="1">
    <source>
        <dbReference type="EMBL" id="CUM71150.1"/>
    </source>
</evidence>